<feature type="repeat" description="WD" evidence="3">
    <location>
        <begin position="848"/>
        <end position="881"/>
    </location>
</feature>
<dbReference type="PATRIC" id="fig|111780.3.peg.3530"/>
<feature type="repeat" description="WD" evidence="3">
    <location>
        <begin position="807"/>
        <end position="839"/>
    </location>
</feature>
<dbReference type="Gene3D" id="3.40.50.300">
    <property type="entry name" value="P-loop containing nucleotide triphosphate hydrolases"/>
    <property type="match status" value="1"/>
</dbReference>
<feature type="domain" description="EML-like second beta-propeller" evidence="6">
    <location>
        <begin position="858"/>
        <end position="1005"/>
    </location>
</feature>
<dbReference type="Pfam" id="PF23414">
    <property type="entry name" value="Beta-prop_EML_2"/>
    <property type="match status" value="1"/>
</dbReference>
<dbReference type="HOGENOM" id="CLU_003454_0_0_3"/>
<dbReference type="Pfam" id="PF00400">
    <property type="entry name" value="WD40"/>
    <property type="match status" value="10"/>
</dbReference>
<feature type="repeat" description="WD" evidence="3">
    <location>
        <begin position="602"/>
        <end position="633"/>
    </location>
</feature>
<dbReference type="SUPFAM" id="SSF50978">
    <property type="entry name" value="WD40 repeat-like"/>
    <property type="match status" value="3"/>
</dbReference>
<dbReference type="PROSITE" id="PS00678">
    <property type="entry name" value="WD_REPEATS_1"/>
    <property type="match status" value="4"/>
</dbReference>
<keyword evidence="4" id="KW-0175">Coiled coil</keyword>
<dbReference type="RefSeq" id="WP_015194572.1">
    <property type="nucleotide sequence ID" value="NC_019748.1"/>
</dbReference>
<proteinExistence type="predicted"/>
<dbReference type="InterPro" id="IPR020472">
    <property type="entry name" value="WD40_PAC1"/>
</dbReference>
<dbReference type="PANTHER" id="PTHR19879:SF9">
    <property type="entry name" value="TRANSCRIPTION INITIATION FACTOR TFIID SUBUNIT 5"/>
    <property type="match status" value="1"/>
</dbReference>
<dbReference type="eggNOG" id="COG2319">
    <property type="taxonomic scope" value="Bacteria"/>
</dbReference>
<feature type="repeat" description="WD" evidence="3">
    <location>
        <begin position="725"/>
        <end position="757"/>
    </location>
</feature>
<keyword evidence="5" id="KW-0472">Membrane</keyword>
<organism evidence="7 8">
    <name type="scientific">Stanieria cyanosphaera (strain ATCC 29371 / PCC 7437)</name>
    <dbReference type="NCBI Taxonomy" id="111780"/>
    <lineage>
        <taxon>Bacteria</taxon>
        <taxon>Bacillati</taxon>
        <taxon>Cyanobacteriota</taxon>
        <taxon>Cyanophyceae</taxon>
        <taxon>Pleurocapsales</taxon>
        <taxon>Dermocarpellaceae</taxon>
        <taxon>Stanieria</taxon>
    </lineage>
</organism>
<dbReference type="PRINTS" id="PR00320">
    <property type="entry name" value="GPROTEINBRPT"/>
</dbReference>
<dbReference type="InterPro" id="IPR027417">
    <property type="entry name" value="P-loop_NTPase"/>
</dbReference>
<dbReference type="InterPro" id="IPR001680">
    <property type="entry name" value="WD40_rpt"/>
</dbReference>
<dbReference type="InterPro" id="IPR036322">
    <property type="entry name" value="WD40_repeat_dom_sf"/>
</dbReference>
<feature type="repeat" description="WD" evidence="3">
    <location>
        <begin position="1054"/>
        <end position="1086"/>
    </location>
</feature>
<feature type="coiled-coil region" evidence="4">
    <location>
        <begin position="433"/>
        <end position="460"/>
    </location>
</feature>
<dbReference type="InterPro" id="IPR019775">
    <property type="entry name" value="WD40_repeat_CS"/>
</dbReference>
<dbReference type="OrthoDB" id="580957at2"/>
<sequence>MNNYHYQVGGCLTSNASCYAIRQADRELYRALIRGQFCYVLNSRQMGKSSLRVQTMYRLQRKGMICAAIDMTRIGSNNLTPQQWYKGVVFELLRCFNLLNKVNFKAWWQEKEHLSNNQRLVEFIEEIILFELNAAKIFIFIDEIDSVLGLNFPVDDFFALIRYCYNQRAENPNYERLVFALFGVATPSDLIQNRDRTPFNIGQAIELQGFQINEVEPLVEGLTATVSNPQAVIKEILVWTSGQPFLTQKLCDLVRKSSQEAINQIVNIPPGTEAFWIEQLVEKQIINNWETQDEPEHLRTIRDRILNNEEKAGRLLGIYQQILQGETVTADESRAKIELLLSGLVVKQNGNLVVRNRIYQQVFDLDWVDRELSALRPYSESFNIWIQSNCQDESRLLRGKALIDAKTWSQGKSLSDWDYKFLAASQELEQKAEREATQILTEANRTLEQAQQQAKRTIKKGLVVLGTISTVATGLLLLSGFLWLQIETRRKSLVLEEISNLSISSELQFASEQKFDALLTALKASHQLKQADWAKNNPQIKQQVTTALQQAVYWISEKNTLVGHSDRIWSVAWSPDGQIIASPSEDETVRLWRRDGKLLNILTAHHDKISGASFSPDGKFLATSSEDGTAKLWTRDGQLIKTLTGHKGRLWGVAFSPDSKTLATASDDFTIKLWTLEGTEIRTLTGHTNEVRNVTFSPDGKTLATASEDSTVKLWHRNGKLLHTLIGHSDRVLNVKFSPDNQLIATSSGDKTIKLWNRNGKLLRTFVGHGDEVNAVAFSKEGQTLASGSEDGTVKLWTLEGMLIHTITGHQGRVWGVSFSPDGQILATSSDDGTIKLWQWNFELTKILTGHQNLVHTVSVRPQGDVIATTSADKTIKLWNLAGKELKTLSGDHSPIWGVAWSPDGQVLVTGCERGIIKLWDFNTKQNILTWKGHPHKVASISFSPDGQKIATASEDGTVKLWNLQGHELATLKGHDEKVTSVSWSPDGQIIAAGSENKTIKFWNLAGQELATLTGHNSSVLSVAWSPDGKMLASASADKTVKLWNRQGEELKTFQGHQGHVWSVAWSPDGKMLASASADKTVKLWNRQGKQLATFTGYNPAKLFSINFTPDGQKIVAASEDHTAIAWDLKATNNLNDLEQKGCDWIQDYLENNPNLKTSDRYICNDI</sequence>
<feature type="repeat" description="WD" evidence="3">
    <location>
        <begin position="766"/>
        <end position="800"/>
    </location>
</feature>
<evidence type="ECO:0000256" key="5">
    <source>
        <dbReference type="SAM" id="Phobius"/>
    </source>
</evidence>
<dbReference type="eggNOG" id="COG1672">
    <property type="taxonomic scope" value="Bacteria"/>
</dbReference>
<dbReference type="InterPro" id="IPR055442">
    <property type="entry name" value="Beta-prop_EML-like_2nd"/>
</dbReference>
<dbReference type="Pfam" id="PF14516">
    <property type="entry name" value="AAA_35"/>
    <property type="match status" value="1"/>
</dbReference>
<feature type="repeat" description="WD" evidence="3">
    <location>
        <begin position="972"/>
        <end position="1013"/>
    </location>
</feature>
<keyword evidence="5" id="KW-0812">Transmembrane</keyword>
<protein>
    <submittedName>
        <fullName evidence="7">WD-40 repeat-containing protein</fullName>
    </submittedName>
</protein>
<keyword evidence="1 3" id="KW-0853">WD repeat</keyword>
<dbReference type="Proteomes" id="UP000010473">
    <property type="component" value="Chromosome"/>
</dbReference>
<dbReference type="CDD" id="cd00200">
    <property type="entry name" value="WD40"/>
    <property type="match status" value="2"/>
</dbReference>
<feature type="repeat" description="WD" evidence="3">
    <location>
        <begin position="684"/>
        <end position="715"/>
    </location>
</feature>
<feature type="repeat" description="WD" evidence="3">
    <location>
        <begin position="561"/>
        <end position="592"/>
    </location>
</feature>
<dbReference type="KEGG" id="scs:Sta7437_3405"/>
<feature type="repeat" description="WD" evidence="3">
    <location>
        <begin position="1096"/>
        <end position="1137"/>
    </location>
</feature>
<name>K9XWE4_STAC7</name>
<evidence type="ECO:0000256" key="1">
    <source>
        <dbReference type="ARBA" id="ARBA00022574"/>
    </source>
</evidence>
<feature type="repeat" description="WD" evidence="3">
    <location>
        <begin position="1013"/>
        <end position="1045"/>
    </location>
</feature>
<dbReference type="STRING" id="111780.Sta7437_3405"/>
<dbReference type="PROSITE" id="PS50082">
    <property type="entry name" value="WD_REPEATS_2"/>
    <property type="match status" value="14"/>
</dbReference>
<reference evidence="8" key="1">
    <citation type="journal article" date="2013" name="Proc. Natl. Acad. Sci. U.S.A.">
        <title>Improving the coverage of the cyanobacterial phylum using diversity-driven genome sequencing.</title>
        <authorList>
            <person name="Shih P.M."/>
            <person name="Wu D."/>
            <person name="Latifi A."/>
            <person name="Axen S.D."/>
            <person name="Fewer D.P."/>
            <person name="Talla E."/>
            <person name="Calteau A."/>
            <person name="Cai F."/>
            <person name="Tandeau de Marsac N."/>
            <person name="Rippka R."/>
            <person name="Herdman M."/>
            <person name="Sivonen K."/>
            <person name="Coursin T."/>
            <person name="Laurent T."/>
            <person name="Goodwin L."/>
            <person name="Nolan M."/>
            <person name="Davenport K.W."/>
            <person name="Han C.S."/>
            <person name="Rubin E.M."/>
            <person name="Eisen J.A."/>
            <person name="Woyke T."/>
            <person name="Gugger M."/>
            <person name="Kerfeld C.A."/>
        </authorList>
    </citation>
    <scope>NUCLEOTIDE SEQUENCE [LARGE SCALE GENOMIC DNA]</scope>
    <source>
        <strain evidence="8">ATCC 29371 / PCC 7437</strain>
    </source>
</reference>
<dbReference type="EMBL" id="CP003653">
    <property type="protein sequence ID" value="AFZ36910.1"/>
    <property type="molecule type" value="Genomic_DNA"/>
</dbReference>
<keyword evidence="2" id="KW-0677">Repeat</keyword>
<keyword evidence="5" id="KW-1133">Transmembrane helix</keyword>
<evidence type="ECO:0000313" key="8">
    <source>
        <dbReference type="Proteomes" id="UP000010473"/>
    </source>
</evidence>
<dbReference type="PANTHER" id="PTHR19879">
    <property type="entry name" value="TRANSCRIPTION INITIATION FACTOR TFIID"/>
    <property type="match status" value="1"/>
</dbReference>
<accession>K9XWE4</accession>
<keyword evidence="8" id="KW-1185">Reference proteome</keyword>
<evidence type="ECO:0000259" key="6">
    <source>
        <dbReference type="Pfam" id="PF23414"/>
    </source>
</evidence>
<feature type="repeat" description="WD" evidence="3">
    <location>
        <begin position="643"/>
        <end position="684"/>
    </location>
</feature>
<evidence type="ECO:0000313" key="7">
    <source>
        <dbReference type="EMBL" id="AFZ36910.1"/>
    </source>
</evidence>
<feature type="repeat" description="WD" evidence="3">
    <location>
        <begin position="931"/>
        <end position="972"/>
    </location>
</feature>
<dbReference type="AlphaFoldDB" id="K9XWE4"/>
<evidence type="ECO:0000256" key="4">
    <source>
        <dbReference type="SAM" id="Coils"/>
    </source>
</evidence>
<feature type="repeat" description="WD" evidence="3">
    <location>
        <begin position="889"/>
        <end position="930"/>
    </location>
</feature>
<evidence type="ECO:0000256" key="3">
    <source>
        <dbReference type="PROSITE-ProRule" id="PRU00221"/>
    </source>
</evidence>
<dbReference type="InterPro" id="IPR015943">
    <property type="entry name" value="WD40/YVTN_repeat-like_dom_sf"/>
</dbReference>
<evidence type="ECO:0000256" key="2">
    <source>
        <dbReference type="ARBA" id="ARBA00022737"/>
    </source>
</evidence>
<dbReference type="Gene3D" id="2.130.10.10">
    <property type="entry name" value="YVTN repeat-like/Quinoprotein amine dehydrogenase"/>
    <property type="match status" value="4"/>
</dbReference>
<dbReference type="SUPFAM" id="SSF52540">
    <property type="entry name" value="P-loop containing nucleoside triphosphate hydrolases"/>
    <property type="match status" value="1"/>
</dbReference>
<gene>
    <name evidence="7" type="ordered locus">Sta7437_3405</name>
</gene>
<dbReference type="PROSITE" id="PS50294">
    <property type="entry name" value="WD_REPEATS_REGION"/>
    <property type="match status" value="13"/>
</dbReference>
<dbReference type="SMART" id="SM00320">
    <property type="entry name" value="WD40"/>
    <property type="match status" value="14"/>
</dbReference>
<feature type="transmembrane region" description="Helical" evidence="5">
    <location>
        <begin position="462"/>
        <end position="484"/>
    </location>
</feature>